<organism evidence="1">
    <name type="scientific">Glycine max</name>
    <name type="common">Soybean</name>
    <name type="synonym">Glycine hispida</name>
    <dbReference type="NCBI Taxonomy" id="3847"/>
    <lineage>
        <taxon>Eukaryota</taxon>
        <taxon>Viridiplantae</taxon>
        <taxon>Streptophyta</taxon>
        <taxon>Embryophyta</taxon>
        <taxon>Tracheophyta</taxon>
        <taxon>Spermatophyta</taxon>
        <taxon>Magnoliopsida</taxon>
        <taxon>eudicotyledons</taxon>
        <taxon>Gunneridae</taxon>
        <taxon>Pentapetalae</taxon>
        <taxon>rosids</taxon>
        <taxon>fabids</taxon>
        <taxon>Fabales</taxon>
        <taxon>Fabaceae</taxon>
        <taxon>Papilionoideae</taxon>
        <taxon>50 kb inversion clade</taxon>
        <taxon>NPAAA clade</taxon>
        <taxon>indigoferoid/millettioid clade</taxon>
        <taxon>Phaseoleae</taxon>
        <taxon>Glycine</taxon>
        <taxon>Glycine subgen. Soja</taxon>
    </lineage>
</organism>
<reference evidence="1 2" key="1">
    <citation type="journal article" date="2010" name="Nature">
        <title>Genome sequence of the palaeopolyploid soybean.</title>
        <authorList>
            <person name="Schmutz J."/>
            <person name="Cannon S.B."/>
            <person name="Schlueter J."/>
            <person name="Ma J."/>
            <person name="Mitros T."/>
            <person name="Nelson W."/>
            <person name="Hyten D.L."/>
            <person name="Song Q."/>
            <person name="Thelen J.J."/>
            <person name="Cheng J."/>
            <person name="Xu D."/>
            <person name="Hellsten U."/>
            <person name="May G.D."/>
            <person name="Yu Y."/>
            <person name="Sakurai T."/>
            <person name="Umezawa T."/>
            <person name="Bhattacharyya M.K."/>
            <person name="Sandhu D."/>
            <person name="Valliyodan B."/>
            <person name="Lindquist E."/>
            <person name="Peto M."/>
            <person name="Grant D."/>
            <person name="Shu S."/>
            <person name="Goodstein D."/>
            <person name="Barry K."/>
            <person name="Futrell-Griggs M."/>
            <person name="Abernathy B."/>
            <person name="Du J."/>
            <person name="Tian Z."/>
            <person name="Zhu L."/>
            <person name="Gill N."/>
            <person name="Joshi T."/>
            <person name="Libault M."/>
            <person name="Sethuraman A."/>
            <person name="Zhang X.-C."/>
            <person name="Shinozaki K."/>
            <person name="Nguyen H.T."/>
            <person name="Wing R.A."/>
            <person name="Cregan P."/>
            <person name="Specht J."/>
            <person name="Grimwood J."/>
            <person name="Rokhsar D."/>
            <person name="Stacey G."/>
            <person name="Shoemaker R.C."/>
            <person name="Jackson S.A."/>
        </authorList>
    </citation>
    <scope>NUCLEOTIDE SEQUENCE [LARGE SCALE GENOMIC DNA]</scope>
    <source>
        <strain evidence="2">cv. Williams 82</strain>
        <tissue evidence="1">Callus</tissue>
    </source>
</reference>
<evidence type="ECO:0000313" key="1">
    <source>
        <dbReference type="EMBL" id="KRH56434.1"/>
    </source>
</evidence>
<dbReference type="EMBL" id="CM000839">
    <property type="protein sequence ID" value="KRH56434.1"/>
    <property type="molecule type" value="Genomic_DNA"/>
</dbReference>
<name>A0A0R0JU76_SOYBN</name>
<proteinExistence type="predicted"/>
<protein>
    <submittedName>
        <fullName evidence="1 2">Uncharacterized protein</fullName>
    </submittedName>
</protein>
<dbReference type="InParanoid" id="A0A0R0JU76"/>
<accession>A0A0R0JU76</accession>
<dbReference type="Proteomes" id="UP000008827">
    <property type="component" value="Chromosome 6"/>
</dbReference>
<gene>
    <name evidence="1" type="ORF">GLYMA_06G323300</name>
</gene>
<evidence type="ECO:0000313" key="2">
    <source>
        <dbReference type="EnsemblPlants" id="KRH56434"/>
    </source>
</evidence>
<dbReference type="AlphaFoldDB" id="A0A0R0JU76"/>
<dbReference type="EnsemblPlants" id="KRH56434">
    <property type="protein sequence ID" value="KRH56434"/>
    <property type="gene ID" value="GLYMA_06G323300"/>
</dbReference>
<sequence length="63" mass="7003">MERVSDEIPVGGVVEVDWAHDLVFIGNLKGVFTVFVVLVDFDDPSLKKMIILQTILNVSTTNK</sequence>
<reference evidence="1" key="3">
    <citation type="submission" date="2018-07" db="EMBL/GenBank/DDBJ databases">
        <title>WGS assembly of Glycine max.</title>
        <authorList>
            <person name="Schmutz J."/>
            <person name="Cannon S."/>
            <person name="Schlueter J."/>
            <person name="Ma J."/>
            <person name="Mitros T."/>
            <person name="Nelson W."/>
            <person name="Hyten D."/>
            <person name="Song Q."/>
            <person name="Thelen J."/>
            <person name="Cheng J."/>
            <person name="Xu D."/>
            <person name="Hellsten U."/>
            <person name="May G."/>
            <person name="Yu Y."/>
            <person name="Sakurai T."/>
            <person name="Umezawa T."/>
            <person name="Bhattacharyya M."/>
            <person name="Sandhu D."/>
            <person name="Valliyodan B."/>
            <person name="Lindquist E."/>
            <person name="Peto M."/>
            <person name="Grant D."/>
            <person name="Shu S."/>
            <person name="Goodstein D."/>
            <person name="Barry K."/>
            <person name="Futrell-Griggs M."/>
            <person name="Abernathy B."/>
            <person name="Du J."/>
            <person name="Tian Z."/>
            <person name="Zhu L."/>
            <person name="Gill N."/>
            <person name="Joshi T."/>
            <person name="Libault M."/>
            <person name="Sethuraman A."/>
            <person name="Zhang X."/>
            <person name="Shinozaki K."/>
            <person name="Nguyen H."/>
            <person name="Wing R."/>
            <person name="Cregan P."/>
            <person name="Specht J."/>
            <person name="Grimwood J."/>
            <person name="Rokhsar D."/>
            <person name="Stacey G."/>
            <person name="Shoemaker R."/>
            <person name="Jackson S."/>
        </authorList>
    </citation>
    <scope>NUCLEOTIDE SEQUENCE</scope>
    <source>
        <tissue evidence="1">Callus</tissue>
    </source>
</reference>
<dbReference type="Gramene" id="KRH56434">
    <property type="protein sequence ID" value="KRH56434"/>
    <property type="gene ID" value="GLYMA_06G323300"/>
</dbReference>
<keyword evidence="3" id="KW-1185">Reference proteome</keyword>
<reference evidence="2" key="2">
    <citation type="submission" date="2018-02" db="UniProtKB">
        <authorList>
            <consortium name="EnsemblPlants"/>
        </authorList>
    </citation>
    <scope>IDENTIFICATION</scope>
    <source>
        <strain evidence="2">Williams 82</strain>
    </source>
</reference>
<evidence type="ECO:0000313" key="3">
    <source>
        <dbReference type="Proteomes" id="UP000008827"/>
    </source>
</evidence>